<dbReference type="AlphaFoldDB" id="A0A2A4I0X2"/>
<evidence type="ECO:0000256" key="2">
    <source>
        <dbReference type="SAM" id="Phobius"/>
    </source>
</evidence>
<keyword evidence="2" id="KW-1133">Transmembrane helix</keyword>
<reference evidence="3 4" key="1">
    <citation type="submission" date="2017-09" db="EMBL/GenBank/DDBJ databases">
        <title>Sphingomonas ginsenosidimutans KACC 14949, whole genome shotgun sequence.</title>
        <authorList>
            <person name="Feng G."/>
            <person name="Zhu H."/>
        </authorList>
    </citation>
    <scope>NUCLEOTIDE SEQUENCE [LARGE SCALE GENOMIC DNA]</scope>
    <source>
        <strain evidence="3 4">KACC 14949</strain>
    </source>
</reference>
<organism evidence="3 4">
    <name type="scientific">Sphingomonas ginsenosidimutans</name>
    <dbReference type="NCBI Taxonomy" id="862134"/>
    <lineage>
        <taxon>Bacteria</taxon>
        <taxon>Pseudomonadati</taxon>
        <taxon>Pseudomonadota</taxon>
        <taxon>Alphaproteobacteria</taxon>
        <taxon>Sphingomonadales</taxon>
        <taxon>Sphingomonadaceae</taxon>
        <taxon>Sphingomonas</taxon>
    </lineage>
</organism>
<feature type="region of interest" description="Disordered" evidence="1">
    <location>
        <begin position="104"/>
        <end position="130"/>
    </location>
</feature>
<comment type="caution">
    <text evidence="3">The sequence shown here is derived from an EMBL/GenBank/DDBJ whole genome shotgun (WGS) entry which is preliminary data.</text>
</comment>
<gene>
    <name evidence="3" type="ORF">COA17_02155</name>
</gene>
<keyword evidence="2" id="KW-0812">Transmembrane</keyword>
<dbReference type="EMBL" id="NWVD01000001">
    <property type="protein sequence ID" value="PCG10274.1"/>
    <property type="molecule type" value="Genomic_DNA"/>
</dbReference>
<evidence type="ECO:0000313" key="4">
    <source>
        <dbReference type="Proteomes" id="UP000218784"/>
    </source>
</evidence>
<protein>
    <submittedName>
        <fullName evidence="3">Uncharacterized protein</fullName>
    </submittedName>
</protein>
<accession>A0A2A4I0X2</accession>
<proteinExistence type="predicted"/>
<keyword evidence="4" id="KW-1185">Reference proteome</keyword>
<keyword evidence="2" id="KW-0472">Membrane</keyword>
<feature type="compositionally biased region" description="Basic and acidic residues" evidence="1">
    <location>
        <begin position="105"/>
        <end position="123"/>
    </location>
</feature>
<name>A0A2A4I0X2_9SPHN</name>
<feature type="transmembrane region" description="Helical" evidence="2">
    <location>
        <begin position="69"/>
        <end position="91"/>
    </location>
</feature>
<evidence type="ECO:0000256" key="1">
    <source>
        <dbReference type="SAM" id="MobiDB-lite"/>
    </source>
</evidence>
<dbReference type="RefSeq" id="WP_096609899.1">
    <property type="nucleotide sequence ID" value="NZ_NWVD01000001.1"/>
</dbReference>
<sequence length="302" mass="31488">MVATLPHHRPESGLNTTLLPVAAILAGIGVAAGIATAPGEVLNAVVMRSHLPDWVPAAAPPIGVTGRTLLALVAGALVMMAGLGAAGWWRLPRRRRADPMIPAVRRADAHPDAPPRRPIRASEDLGQPLPEPPEVLPVIARGHEVADDIDPIAPVVDTPPAAWLSPPPERPLPRDLNLPMSVFDPGAVPSEPMEAPRPLPPLVVRATPAAPTSVPAAVEAAEPVPPPPPARIAPGERMESFALPPVPLPTTPLAQESLASLVDRLERGAARRALPSARPAQAAAHLATLDDTLQRLRRLAAG</sequence>
<feature type="transmembrane region" description="Helical" evidence="2">
    <location>
        <begin position="12"/>
        <end position="37"/>
    </location>
</feature>
<evidence type="ECO:0000313" key="3">
    <source>
        <dbReference type="EMBL" id="PCG10274.1"/>
    </source>
</evidence>
<dbReference type="Proteomes" id="UP000218784">
    <property type="component" value="Unassembled WGS sequence"/>
</dbReference>